<dbReference type="AlphaFoldDB" id="A0AAN4Z495"/>
<feature type="compositionally biased region" description="Polar residues" evidence="1">
    <location>
        <begin position="64"/>
        <end position="73"/>
    </location>
</feature>
<comment type="caution">
    <text evidence="2">The sequence shown here is derived from an EMBL/GenBank/DDBJ whole genome shotgun (WGS) entry which is preliminary data.</text>
</comment>
<feature type="compositionally biased region" description="Basic and acidic residues" evidence="1">
    <location>
        <begin position="74"/>
        <end position="89"/>
    </location>
</feature>
<feature type="non-terminal residue" evidence="2">
    <location>
        <position position="385"/>
    </location>
</feature>
<name>A0AAN4Z495_9BILA</name>
<dbReference type="EMBL" id="BTRK01000001">
    <property type="protein sequence ID" value="GMR32291.1"/>
    <property type="molecule type" value="Genomic_DNA"/>
</dbReference>
<sequence>ILSVQISESIMTDELMAAEPPKEKTPIDKPQSVPTALKMPADEGGEKKVKGKGKGKISKAIASTDKQSSSKSEGTNKDSKPSTAEKSDCSDVISKKKRAPRKKVAKTDSKKSEASEEKIAETREADESTKGDEDKKSHKASKRRERAKKKASQTTSSSTSKSLSAEGLALLQDISAKAEARRSKSGIRTGKISMTELMGDGCTPADNELSRLRLNNISPESLLKTAFDNMPQVPGFPSLTHRPDPGPFSNSFRPELFKTTMEAYATAATLNCSGNEGAFGKDISPRNGRYSPDQILPWVSFAPMYPIDPSRGRANSSSSSIFKGPPTNGPGGFRSPNVPGFPRPPFNPNNNYQRGSMSPHQTFGHQGQARPSYSTTSHSNSNQKT</sequence>
<accession>A0AAN4Z495</accession>
<dbReference type="Proteomes" id="UP001328107">
    <property type="component" value="Unassembled WGS sequence"/>
</dbReference>
<reference evidence="3" key="1">
    <citation type="submission" date="2022-10" db="EMBL/GenBank/DDBJ databases">
        <title>Genome assembly of Pristionchus species.</title>
        <authorList>
            <person name="Yoshida K."/>
            <person name="Sommer R.J."/>
        </authorList>
    </citation>
    <scope>NUCLEOTIDE SEQUENCE [LARGE SCALE GENOMIC DNA]</scope>
    <source>
        <strain evidence="3">RS5460</strain>
    </source>
</reference>
<feature type="compositionally biased region" description="Basic residues" evidence="1">
    <location>
        <begin position="95"/>
        <end position="104"/>
    </location>
</feature>
<evidence type="ECO:0000256" key="1">
    <source>
        <dbReference type="SAM" id="MobiDB-lite"/>
    </source>
</evidence>
<protein>
    <submittedName>
        <fullName evidence="2">Uncharacterized protein</fullName>
    </submittedName>
</protein>
<feature type="compositionally biased region" description="Polar residues" evidence="1">
    <location>
        <begin position="1"/>
        <end position="10"/>
    </location>
</feature>
<feature type="region of interest" description="Disordered" evidence="1">
    <location>
        <begin position="1"/>
        <end position="167"/>
    </location>
</feature>
<organism evidence="2 3">
    <name type="scientific">Pristionchus mayeri</name>
    <dbReference type="NCBI Taxonomy" id="1317129"/>
    <lineage>
        <taxon>Eukaryota</taxon>
        <taxon>Metazoa</taxon>
        <taxon>Ecdysozoa</taxon>
        <taxon>Nematoda</taxon>
        <taxon>Chromadorea</taxon>
        <taxon>Rhabditida</taxon>
        <taxon>Rhabditina</taxon>
        <taxon>Diplogasteromorpha</taxon>
        <taxon>Diplogasteroidea</taxon>
        <taxon>Neodiplogasteridae</taxon>
        <taxon>Pristionchus</taxon>
    </lineage>
</organism>
<feature type="region of interest" description="Disordered" evidence="1">
    <location>
        <begin position="310"/>
        <end position="385"/>
    </location>
</feature>
<proteinExistence type="predicted"/>
<feature type="non-terminal residue" evidence="2">
    <location>
        <position position="1"/>
    </location>
</feature>
<gene>
    <name evidence="2" type="ORF">PMAYCL1PPCAC_02486</name>
</gene>
<feature type="compositionally biased region" description="Basic and acidic residues" evidence="1">
    <location>
        <begin position="105"/>
        <end position="136"/>
    </location>
</feature>
<feature type="compositionally biased region" description="Basic residues" evidence="1">
    <location>
        <begin position="137"/>
        <end position="151"/>
    </location>
</feature>
<keyword evidence="3" id="KW-1185">Reference proteome</keyword>
<evidence type="ECO:0000313" key="2">
    <source>
        <dbReference type="EMBL" id="GMR32291.1"/>
    </source>
</evidence>
<feature type="compositionally biased region" description="Low complexity" evidence="1">
    <location>
        <begin position="152"/>
        <end position="165"/>
    </location>
</feature>
<evidence type="ECO:0000313" key="3">
    <source>
        <dbReference type="Proteomes" id="UP001328107"/>
    </source>
</evidence>
<feature type="compositionally biased region" description="Polar residues" evidence="1">
    <location>
        <begin position="352"/>
        <end position="385"/>
    </location>
</feature>